<evidence type="ECO:0000313" key="2">
    <source>
        <dbReference type="Proteomes" id="UP000549913"/>
    </source>
</evidence>
<evidence type="ECO:0000313" key="1">
    <source>
        <dbReference type="EMBL" id="NYD68945.1"/>
    </source>
</evidence>
<name>A0A852SJT0_9MICO</name>
<dbReference type="AlphaFoldDB" id="A0A852SJT0"/>
<keyword evidence="2" id="KW-1185">Reference proteome</keyword>
<dbReference type="Proteomes" id="UP000549913">
    <property type="component" value="Unassembled WGS sequence"/>
</dbReference>
<accession>A0A852SJT0</accession>
<dbReference type="RefSeq" id="WP_179546375.1">
    <property type="nucleotide sequence ID" value="NZ_BSEW01000001.1"/>
</dbReference>
<proteinExistence type="predicted"/>
<reference evidence="1 2" key="1">
    <citation type="submission" date="2020-07" db="EMBL/GenBank/DDBJ databases">
        <title>Sequencing the genomes of 1000 actinobacteria strains.</title>
        <authorList>
            <person name="Klenk H.-P."/>
        </authorList>
    </citation>
    <scope>NUCLEOTIDE SEQUENCE [LARGE SCALE GENOMIC DNA]</scope>
    <source>
        <strain evidence="1 2">DSM 26474</strain>
    </source>
</reference>
<protein>
    <submittedName>
        <fullName evidence="1">Uncharacterized protein</fullName>
    </submittedName>
</protein>
<organism evidence="1 2">
    <name type="scientific">Herbiconiux flava</name>
    <dbReference type="NCBI Taxonomy" id="881268"/>
    <lineage>
        <taxon>Bacteria</taxon>
        <taxon>Bacillati</taxon>
        <taxon>Actinomycetota</taxon>
        <taxon>Actinomycetes</taxon>
        <taxon>Micrococcales</taxon>
        <taxon>Microbacteriaceae</taxon>
        <taxon>Herbiconiux</taxon>
    </lineage>
</organism>
<comment type="caution">
    <text evidence="1">The sequence shown here is derived from an EMBL/GenBank/DDBJ whole genome shotgun (WGS) entry which is preliminary data.</text>
</comment>
<gene>
    <name evidence="1" type="ORF">BJ984_000103</name>
</gene>
<dbReference type="EMBL" id="JACCBM010000001">
    <property type="protein sequence ID" value="NYD68945.1"/>
    <property type="molecule type" value="Genomic_DNA"/>
</dbReference>
<sequence>MGTIEFENEKSALVHTGDVTQPIARLYRMNDGWHAKLAHLHTAKAWFGPYESPEDALTEIA</sequence>